<dbReference type="InterPro" id="IPR003593">
    <property type="entry name" value="AAA+_ATPase"/>
</dbReference>
<name>A0A1W6KEE3_9GAMM</name>
<dbReference type="Pfam" id="PF00005">
    <property type="entry name" value="ABC_tran"/>
    <property type="match status" value="1"/>
</dbReference>
<dbReference type="GO" id="GO:0005886">
    <property type="term" value="C:plasma membrane"/>
    <property type="evidence" value="ECO:0007669"/>
    <property type="project" value="UniProtKB-SubCell"/>
</dbReference>
<comment type="subcellular location">
    <subcellularLocation>
        <location evidence="1">Cell inner membrane</location>
        <topology evidence="1">Peripheral membrane protein</topology>
    </subcellularLocation>
</comment>
<keyword evidence="3" id="KW-0813">Transport</keyword>
<comment type="similarity">
    <text evidence="2">Belongs to the ABC transporter superfamily.</text>
</comment>
<gene>
    <name evidence="10" type="primary">tupC</name>
    <name evidence="10" type="ORF">MARSALSMR5_03747</name>
</gene>
<dbReference type="AlphaFoldDB" id="A0A1W6KEE3"/>
<sequence length="247" mass="26408">MTSFNVPLLASAALLPPPTLRFDGVAFNQQGKALLGPCSFTLDGTGPTLVMGPNGAGKSLLLRLAHGLLSPTQGQVAWSRGGRPRQAMVFQQPVLLRRSALANLVHALAVNNVPRKTRTQIACEALEHFGLTSCTNTPARVLSGGEQQRLALARAWVLSPQVLFLDEPTSALDPAAIKGVEAAVREFHQRGTRIVMTTHDLHQARRLAGDVLFLSGGKVCEHTPADVFFNRPVSREAQAFIAGELVG</sequence>
<dbReference type="PROSITE" id="PS00211">
    <property type="entry name" value="ABC_TRANSPORTER_1"/>
    <property type="match status" value="1"/>
</dbReference>
<dbReference type="Gene3D" id="3.40.50.300">
    <property type="entry name" value="P-loop containing nucleotide triphosphate hydrolases"/>
    <property type="match status" value="1"/>
</dbReference>
<evidence type="ECO:0000259" key="9">
    <source>
        <dbReference type="PROSITE" id="PS50893"/>
    </source>
</evidence>
<evidence type="ECO:0000256" key="2">
    <source>
        <dbReference type="ARBA" id="ARBA00005417"/>
    </source>
</evidence>
<organism evidence="10 11">
    <name type="scientific">Marinobacter salarius</name>
    <dbReference type="NCBI Taxonomy" id="1420917"/>
    <lineage>
        <taxon>Bacteria</taxon>
        <taxon>Pseudomonadati</taxon>
        <taxon>Pseudomonadota</taxon>
        <taxon>Gammaproteobacteria</taxon>
        <taxon>Pseudomonadales</taxon>
        <taxon>Marinobacteraceae</taxon>
        <taxon>Marinobacter</taxon>
    </lineage>
</organism>
<dbReference type="SUPFAM" id="SSF52540">
    <property type="entry name" value="P-loop containing nucleoside triphosphate hydrolases"/>
    <property type="match status" value="1"/>
</dbReference>
<dbReference type="InterPro" id="IPR027417">
    <property type="entry name" value="P-loop_NTPase"/>
</dbReference>
<dbReference type="PROSITE" id="PS50893">
    <property type="entry name" value="ABC_TRANSPORTER_2"/>
    <property type="match status" value="1"/>
</dbReference>
<evidence type="ECO:0000256" key="1">
    <source>
        <dbReference type="ARBA" id="ARBA00004417"/>
    </source>
</evidence>
<feature type="domain" description="ABC transporter" evidence="9">
    <location>
        <begin position="20"/>
        <end position="241"/>
    </location>
</feature>
<accession>A0A1W6KEE3</accession>
<dbReference type="GO" id="GO:0005524">
    <property type="term" value="F:ATP binding"/>
    <property type="evidence" value="ECO:0007669"/>
    <property type="project" value="UniProtKB-KW"/>
</dbReference>
<evidence type="ECO:0000256" key="3">
    <source>
        <dbReference type="ARBA" id="ARBA00022448"/>
    </source>
</evidence>
<evidence type="ECO:0000313" key="10">
    <source>
        <dbReference type="EMBL" id="ARM85767.1"/>
    </source>
</evidence>
<keyword evidence="10" id="KW-0378">Hydrolase</keyword>
<dbReference type="Proteomes" id="UP000193100">
    <property type="component" value="Chromosome"/>
</dbReference>
<protein>
    <submittedName>
        <fullName evidence="10">Tungstate uptake system ATP-binding protein TupC</fullName>
        <ecNumber evidence="10">3.6.3.55</ecNumber>
    </submittedName>
</protein>
<dbReference type="InterPro" id="IPR050086">
    <property type="entry name" value="MetN_ABC_transporter-like"/>
</dbReference>
<evidence type="ECO:0000313" key="11">
    <source>
        <dbReference type="Proteomes" id="UP000193100"/>
    </source>
</evidence>
<keyword evidence="5" id="KW-0997">Cell inner membrane</keyword>
<proteinExistence type="inferred from homology"/>
<evidence type="ECO:0000256" key="8">
    <source>
        <dbReference type="ARBA" id="ARBA00023136"/>
    </source>
</evidence>
<dbReference type="EC" id="3.6.3.55" evidence="10"/>
<dbReference type="GeneID" id="77257668"/>
<evidence type="ECO:0000256" key="5">
    <source>
        <dbReference type="ARBA" id="ARBA00022519"/>
    </source>
</evidence>
<reference evidence="10 11" key="1">
    <citation type="submission" date="2017-04" db="EMBL/GenBank/DDBJ databases">
        <title>Genome Sequence of Marinobacter salarius strain SMR5 Isolated from a culture of the Diatom Skeletonema marinoi.</title>
        <authorList>
            <person name="Topel M."/>
            <person name="Pinder M.I.M."/>
            <person name="Johansson O.N."/>
            <person name="Kourtchenko O."/>
            <person name="Godhe A."/>
            <person name="Clarke A.K."/>
        </authorList>
    </citation>
    <scope>NUCLEOTIDE SEQUENCE [LARGE SCALE GENOMIC DNA]</scope>
    <source>
        <strain evidence="10 11">SMR5</strain>
    </source>
</reference>
<dbReference type="PANTHER" id="PTHR43166">
    <property type="entry name" value="AMINO ACID IMPORT ATP-BINDING PROTEIN"/>
    <property type="match status" value="1"/>
</dbReference>
<keyword evidence="8" id="KW-0472">Membrane</keyword>
<dbReference type="PANTHER" id="PTHR43166:SF9">
    <property type="entry name" value="GLUTAMATE_ASPARTATE IMPORT ATP-BINDING PROTEIN GLTL"/>
    <property type="match status" value="1"/>
</dbReference>
<dbReference type="RefSeq" id="WP_085681739.1">
    <property type="nucleotide sequence ID" value="NZ_CP020931.1"/>
</dbReference>
<evidence type="ECO:0000256" key="4">
    <source>
        <dbReference type="ARBA" id="ARBA00022475"/>
    </source>
</evidence>
<keyword evidence="7 10" id="KW-0067">ATP-binding</keyword>
<dbReference type="SMART" id="SM00382">
    <property type="entry name" value="AAA"/>
    <property type="match status" value="1"/>
</dbReference>
<dbReference type="GO" id="GO:0016887">
    <property type="term" value="F:ATP hydrolysis activity"/>
    <property type="evidence" value="ECO:0007669"/>
    <property type="project" value="InterPro"/>
</dbReference>
<keyword evidence="6" id="KW-0547">Nucleotide-binding</keyword>
<evidence type="ECO:0000256" key="6">
    <source>
        <dbReference type="ARBA" id="ARBA00022741"/>
    </source>
</evidence>
<keyword evidence="4" id="KW-1003">Cell membrane</keyword>
<evidence type="ECO:0000256" key="7">
    <source>
        <dbReference type="ARBA" id="ARBA00022840"/>
    </source>
</evidence>
<dbReference type="InterPro" id="IPR003439">
    <property type="entry name" value="ABC_transporter-like_ATP-bd"/>
</dbReference>
<dbReference type="InterPro" id="IPR017871">
    <property type="entry name" value="ABC_transporter-like_CS"/>
</dbReference>
<dbReference type="EMBL" id="CP020931">
    <property type="protein sequence ID" value="ARM85767.1"/>
    <property type="molecule type" value="Genomic_DNA"/>
</dbReference>